<feature type="binding site" evidence="11">
    <location>
        <position position="28"/>
    </location>
    <ligand>
        <name>CTP</name>
        <dbReference type="ChEBI" id="CHEBI:37563"/>
    </ligand>
</feature>
<dbReference type="SUPFAM" id="SSF81301">
    <property type="entry name" value="Nucleotidyltransferase"/>
    <property type="match status" value="1"/>
</dbReference>
<dbReference type="HAMAP" id="MF_01263">
    <property type="entry name" value="CCA_bact_type3"/>
    <property type="match status" value="1"/>
</dbReference>
<dbReference type="GO" id="GO:0004810">
    <property type="term" value="F:CCA tRNA nucleotidyltransferase activity"/>
    <property type="evidence" value="ECO:0007669"/>
    <property type="project" value="UniProtKB-UniRule"/>
</dbReference>
<dbReference type="CDD" id="cd05398">
    <property type="entry name" value="NT_ClassII-CCAase"/>
    <property type="match status" value="1"/>
</dbReference>
<feature type="domain" description="CCA-adding enzyme C-terminal" evidence="14">
    <location>
        <begin position="245"/>
        <end position="394"/>
    </location>
</feature>
<dbReference type="AlphaFoldDB" id="A0A2A1K4T6"/>
<keyword evidence="10 11" id="KW-0694">RNA-binding</keyword>
<keyword evidence="9 11" id="KW-0460">Magnesium</keyword>
<comment type="catalytic activity">
    <reaction evidence="11">
        <text>a tRNA precursor + 2 CTP + ATP = a tRNA with a 3' CCA end + 3 diphosphate</text>
        <dbReference type="Rhea" id="RHEA:14433"/>
        <dbReference type="Rhea" id="RHEA-COMP:10465"/>
        <dbReference type="Rhea" id="RHEA-COMP:10468"/>
        <dbReference type="ChEBI" id="CHEBI:30616"/>
        <dbReference type="ChEBI" id="CHEBI:33019"/>
        <dbReference type="ChEBI" id="CHEBI:37563"/>
        <dbReference type="ChEBI" id="CHEBI:74896"/>
        <dbReference type="ChEBI" id="CHEBI:83071"/>
        <dbReference type="EC" id="2.7.7.72"/>
    </reaction>
</comment>
<feature type="binding site" evidence="11">
    <location>
        <position position="158"/>
    </location>
    <ligand>
        <name>ATP</name>
        <dbReference type="ChEBI" id="CHEBI:30616"/>
    </ligand>
</feature>
<dbReference type="GeneID" id="93780849"/>
<keyword evidence="6 11" id="KW-0547">Nucleotide-binding</keyword>
<evidence type="ECO:0000256" key="3">
    <source>
        <dbReference type="ARBA" id="ARBA00022694"/>
    </source>
</evidence>
<dbReference type="InterPro" id="IPR032828">
    <property type="entry name" value="PolyA_RNA-bd"/>
</dbReference>
<name>A0A2A1K4T6_STAHA</name>
<comment type="similarity">
    <text evidence="11">Belongs to the tRNA nucleotidyltransferase/poly(A) polymerase family. Bacterial CCA-adding enzyme type 3 subfamily.</text>
</comment>
<feature type="binding site" evidence="11">
    <location>
        <position position="155"/>
    </location>
    <ligand>
        <name>ATP</name>
        <dbReference type="ChEBI" id="CHEBI:30616"/>
    </ligand>
</feature>
<dbReference type="STRING" id="1283.ShL2_01338"/>
<dbReference type="Gene3D" id="1.10.3090.10">
    <property type="entry name" value="cca-adding enzyme, domain 2"/>
    <property type="match status" value="1"/>
</dbReference>
<dbReference type="InterPro" id="IPR043519">
    <property type="entry name" value="NT_sf"/>
</dbReference>
<dbReference type="Gene3D" id="1.10.246.80">
    <property type="match status" value="1"/>
</dbReference>
<evidence type="ECO:0000313" key="16">
    <source>
        <dbReference type="EMBL" id="PPJ76751.1"/>
    </source>
</evidence>
<comment type="function">
    <text evidence="11">Catalyzes the addition and repair of the essential 3'-terminal CCA sequence in tRNAs without using a nucleic acid template. Adds these three nucleotides in the order of C, C, and A to the tRNA nucleotide-73, using CTP and ATP as substrates and producing inorganic pyrophosphate. tRNA 3'-terminal CCA addition is required both for tRNA processing and repair. Also involved in tRNA surveillance by mediating tandem CCA addition to generate a CCACCA at the 3' terminus of unstable tRNAs. While stable tRNAs receive only 3'-terminal CCA, unstable tRNAs are marked with CCACCA and rapidly degraded.</text>
</comment>
<dbReference type="Proteomes" id="UP000238153">
    <property type="component" value="Unassembled WGS sequence"/>
</dbReference>
<evidence type="ECO:0000313" key="18">
    <source>
        <dbReference type="Proteomes" id="UP001269271"/>
    </source>
</evidence>
<dbReference type="EMBL" id="PGWX01000182">
    <property type="protein sequence ID" value="PPJ76751.1"/>
    <property type="molecule type" value="Genomic_DNA"/>
</dbReference>
<comment type="catalytic activity">
    <reaction evidence="11">
        <text>a tRNA with a 3' CCA end + 2 CTP + ATP = a tRNA with a 3' CCACCA end + 3 diphosphate</text>
        <dbReference type="Rhea" id="RHEA:76235"/>
        <dbReference type="Rhea" id="RHEA-COMP:10468"/>
        <dbReference type="Rhea" id="RHEA-COMP:18655"/>
        <dbReference type="ChEBI" id="CHEBI:30616"/>
        <dbReference type="ChEBI" id="CHEBI:33019"/>
        <dbReference type="ChEBI" id="CHEBI:37563"/>
        <dbReference type="ChEBI" id="CHEBI:83071"/>
        <dbReference type="ChEBI" id="CHEBI:195187"/>
    </reaction>
</comment>
<feature type="binding site" evidence="11">
    <location>
        <position position="43"/>
    </location>
    <ligand>
        <name>Mg(2+)</name>
        <dbReference type="ChEBI" id="CHEBI:18420"/>
    </ligand>
</feature>
<feature type="binding site" evidence="11">
    <location>
        <position position="161"/>
    </location>
    <ligand>
        <name>ATP</name>
        <dbReference type="ChEBI" id="CHEBI:30616"/>
    </ligand>
</feature>
<dbReference type="InterPro" id="IPR002646">
    <property type="entry name" value="PolA_pol_head_dom"/>
</dbReference>
<feature type="binding site" evidence="11">
    <location>
        <position position="112"/>
    </location>
    <ligand>
        <name>ATP</name>
        <dbReference type="ChEBI" id="CHEBI:30616"/>
    </ligand>
</feature>
<dbReference type="InterPro" id="IPR050264">
    <property type="entry name" value="Bact_CCA-adding_enz_type3_sf"/>
</dbReference>
<evidence type="ECO:0000256" key="5">
    <source>
        <dbReference type="ARBA" id="ARBA00022723"/>
    </source>
</evidence>
<keyword evidence="8 11" id="KW-0067">ATP-binding</keyword>
<dbReference type="GO" id="GO:0005524">
    <property type="term" value="F:ATP binding"/>
    <property type="evidence" value="ECO:0007669"/>
    <property type="project" value="UniProtKB-UniRule"/>
</dbReference>
<reference evidence="15 18" key="2">
    <citation type="submission" date="2023-08" db="EMBL/GenBank/DDBJ databases">
        <title>Genomic surveillance of Staphylococcus haemolyticus neonatal outbreak in southern France.</title>
        <authorList>
            <person name="Magnan C."/>
            <person name="Morsli M."/>
            <person name="Thiery B."/>
            <person name="Salipante F."/>
            <person name="Attar J."/>
            <person name="Massimo D.M."/>
            <person name="Ory J."/>
            <person name="Pantel A."/>
            <person name="Lavigne J.-P."/>
        </authorList>
    </citation>
    <scope>NUCLEOTIDE SEQUENCE [LARGE SCALE GENOMIC DNA]</scope>
    <source>
        <strain evidence="15 18">NSH026</strain>
    </source>
</reference>
<feature type="binding site" evidence="11">
    <location>
        <position position="161"/>
    </location>
    <ligand>
        <name>CTP</name>
        <dbReference type="ChEBI" id="CHEBI:37563"/>
    </ligand>
</feature>
<comment type="miscellaneous">
    <text evidence="11">A single active site specifically recognizes both ATP and CTP and is responsible for their addition.</text>
</comment>
<feature type="binding site" evidence="11">
    <location>
        <position position="28"/>
    </location>
    <ligand>
        <name>ATP</name>
        <dbReference type="ChEBI" id="CHEBI:30616"/>
    </ligand>
</feature>
<evidence type="ECO:0000259" key="13">
    <source>
        <dbReference type="Pfam" id="PF12627"/>
    </source>
</evidence>
<comment type="subunit">
    <text evidence="11">Homodimer.</text>
</comment>
<evidence type="ECO:0000259" key="14">
    <source>
        <dbReference type="Pfam" id="PF13735"/>
    </source>
</evidence>
<evidence type="ECO:0000313" key="15">
    <source>
        <dbReference type="EMBL" id="MDT4287120.1"/>
    </source>
</evidence>
<feature type="binding site" evidence="11">
    <location>
        <position position="31"/>
    </location>
    <ligand>
        <name>ATP</name>
        <dbReference type="ChEBI" id="CHEBI:30616"/>
    </ligand>
</feature>
<evidence type="ECO:0000313" key="17">
    <source>
        <dbReference type="Proteomes" id="UP000238153"/>
    </source>
</evidence>
<accession>A0A2A1K4T6</accession>
<feature type="binding site" evidence="11">
    <location>
        <position position="112"/>
    </location>
    <ligand>
        <name>CTP</name>
        <dbReference type="ChEBI" id="CHEBI:37563"/>
    </ligand>
</feature>
<evidence type="ECO:0000256" key="10">
    <source>
        <dbReference type="ARBA" id="ARBA00022884"/>
    </source>
</evidence>
<keyword evidence="3 11" id="KW-0819">tRNA processing</keyword>
<feature type="binding site" evidence="11">
    <location>
        <position position="164"/>
    </location>
    <ligand>
        <name>CTP</name>
        <dbReference type="ChEBI" id="CHEBI:37563"/>
    </ligand>
</feature>
<keyword evidence="18" id="KW-1185">Reference proteome</keyword>
<evidence type="ECO:0000256" key="7">
    <source>
        <dbReference type="ARBA" id="ARBA00022800"/>
    </source>
</evidence>
<evidence type="ECO:0000256" key="11">
    <source>
        <dbReference type="HAMAP-Rule" id="MF_01263"/>
    </source>
</evidence>
<dbReference type="GO" id="GO:0000049">
    <property type="term" value="F:tRNA binding"/>
    <property type="evidence" value="ECO:0007669"/>
    <property type="project" value="UniProtKB-UniRule"/>
</dbReference>
<dbReference type="PANTHER" id="PTHR46173:SF1">
    <property type="entry name" value="CCA TRNA NUCLEOTIDYLTRANSFERASE 1, MITOCHONDRIAL"/>
    <property type="match status" value="1"/>
</dbReference>
<evidence type="ECO:0000256" key="4">
    <source>
        <dbReference type="ARBA" id="ARBA00022695"/>
    </source>
</evidence>
<sequence>MGTELFNQAKPILEKIEQHGFEAYFVGGSVRDYLMNRHIHDIDITTSATPDEIESIFEKTIPIGREHGTINVVYQGTNYEVTTFRAEAEYVDHRRPSEVYFVRDLKEDLQRRDFTINAIAMDKNFNIYDYFEGDVALNQHIIKTVGDAKERFKEDALRILRGLRFQSQLNFTIEGDTFEAMKHQIADVEHLSIERIVVELKKLIKGQNVSQSYLNLIDLNFFNYVPFFRSLDMKQTKVNSPISFELWIAILLTVEQTNTSLSDLKISNNEKTKINQYHKIMIEMPQVSSKEQLKLFVYDYGINNIIDIIAINSILEDNNIKIASPLIFNLQSIKEIDQHLPIRSRRELNINGGDILRITSKKSGPWLKEVLRQIEIDVLTNKVPNLKDELLKWVKENVKI</sequence>
<dbReference type="SUPFAM" id="SSF81891">
    <property type="entry name" value="Poly A polymerase C-terminal region-like"/>
    <property type="match status" value="1"/>
</dbReference>
<dbReference type="Proteomes" id="UP001269271">
    <property type="component" value="Unassembled WGS sequence"/>
</dbReference>
<gene>
    <name evidence="11" type="primary">cca</name>
    <name evidence="16" type="ORF">CV019_02560</name>
    <name evidence="15" type="ORF">RO950_08820</name>
</gene>
<protein>
    <recommendedName>
        <fullName evidence="11">CCA-adding enzyme</fullName>
        <ecNumber evidence="11">2.7.7.72</ecNumber>
    </recommendedName>
    <alternativeName>
        <fullName evidence="11">CCA tRNA nucleotidyltransferase</fullName>
    </alternativeName>
    <alternativeName>
        <fullName evidence="11">tRNA CCA-pyrophosphorylase</fullName>
    </alternativeName>
    <alternativeName>
        <fullName evidence="11">tRNA adenylyl-/cytidylyl- transferase</fullName>
    </alternativeName>
    <alternativeName>
        <fullName evidence="11">tRNA nucleotidyltransferase</fullName>
    </alternativeName>
    <alternativeName>
        <fullName evidence="11">tRNA-NT</fullName>
    </alternativeName>
</protein>
<evidence type="ECO:0000256" key="8">
    <source>
        <dbReference type="ARBA" id="ARBA00022840"/>
    </source>
</evidence>
<feature type="binding site" evidence="11">
    <location>
        <position position="155"/>
    </location>
    <ligand>
        <name>CTP</name>
        <dbReference type="ChEBI" id="CHEBI:37563"/>
    </ligand>
</feature>
<feature type="binding site" evidence="11">
    <location>
        <position position="31"/>
    </location>
    <ligand>
        <name>CTP</name>
        <dbReference type="ChEBI" id="CHEBI:37563"/>
    </ligand>
</feature>
<feature type="binding site" evidence="11">
    <location>
        <position position="41"/>
    </location>
    <ligand>
        <name>Mg(2+)</name>
        <dbReference type="ChEBI" id="CHEBI:18420"/>
    </ligand>
</feature>
<dbReference type="Pfam" id="PF13735">
    <property type="entry name" value="tRNA_NucTran2_2"/>
    <property type="match status" value="1"/>
</dbReference>
<evidence type="ECO:0000256" key="1">
    <source>
        <dbReference type="ARBA" id="ARBA00001946"/>
    </source>
</evidence>
<keyword evidence="2 11" id="KW-0808">Transferase</keyword>
<dbReference type="GO" id="GO:0042245">
    <property type="term" value="P:RNA repair"/>
    <property type="evidence" value="ECO:0007669"/>
    <property type="project" value="UniProtKB-KW"/>
</dbReference>
<dbReference type="GO" id="GO:0000287">
    <property type="term" value="F:magnesium ion binding"/>
    <property type="evidence" value="ECO:0007669"/>
    <property type="project" value="UniProtKB-UniRule"/>
</dbReference>
<evidence type="ECO:0000256" key="6">
    <source>
        <dbReference type="ARBA" id="ARBA00022741"/>
    </source>
</evidence>
<keyword evidence="4 11" id="KW-0548">Nucleotidyltransferase</keyword>
<evidence type="ECO:0000256" key="2">
    <source>
        <dbReference type="ARBA" id="ARBA00022679"/>
    </source>
</evidence>
<comment type="cofactor">
    <cofactor evidence="1 11">
        <name>Mg(2+)</name>
        <dbReference type="ChEBI" id="CHEBI:18420"/>
    </cofactor>
</comment>
<proteinExistence type="inferred from homology"/>
<dbReference type="Gene3D" id="3.30.460.10">
    <property type="entry name" value="Beta Polymerase, domain 2"/>
    <property type="match status" value="1"/>
</dbReference>
<comment type="caution">
    <text evidence="16">The sequence shown here is derived from an EMBL/GenBank/DDBJ whole genome shotgun (WGS) entry which is preliminary data.</text>
</comment>
<dbReference type="GO" id="GO:0001680">
    <property type="term" value="P:tRNA 3'-terminal CCA addition"/>
    <property type="evidence" value="ECO:0007669"/>
    <property type="project" value="UniProtKB-UniRule"/>
</dbReference>
<keyword evidence="5 11" id="KW-0479">Metal-binding</keyword>
<organism evidence="16 17">
    <name type="scientific">Staphylococcus haemolyticus</name>
    <dbReference type="NCBI Taxonomy" id="1283"/>
    <lineage>
        <taxon>Bacteria</taxon>
        <taxon>Bacillati</taxon>
        <taxon>Bacillota</taxon>
        <taxon>Bacilli</taxon>
        <taxon>Bacillales</taxon>
        <taxon>Staphylococcaceae</taxon>
        <taxon>Staphylococcus</taxon>
    </lineage>
</organism>
<dbReference type="EMBL" id="JAVSOO010000022">
    <property type="protein sequence ID" value="MDT4287120.1"/>
    <property type="molecule type" value="Genomic_DNA"/>
</dbReference>
<dbReference type="InterPro" id="IPR023068">
    <property type="entry name" value="CCA-adding_enz_firmicutes"/>
</dbReference>
<feature type="domain" description="tRNA nucleotidyltransferase/poly(A) polymerase RNA and SrmB- binding" evidence="13">
    <location>
        <begin position="170"/>
        <end position="228"/>
    </location>
</feature>
<evidence type="ECO:0000256" key="9">
    <source>
        <dbReference type="ARBA" id="ARBA00022842"/>
    </source>
</evidence>
<dbReference type="Pfam" id="PF01743">
    <property type="entry name" value="PolyA_pol"/>
    <property type="match status" value="1"/>
</dbReference>
<dbReference type="RefSeq" id="WP_037558740.1">
    <property type="nucleotide sequence ID" value="NZ_BKAY01000003.1"/>
</dbReference>
<feature type="binding site" evidence="11">
    <location>
        <position position="164"/>
    </location>
    <ligand>
        <name>ATP</name>
        <dbReference type="ChEBI" id="CHEBI:30616"/>
    </ligand>
</feature>
<dbReference type="NCBIfam" id="NF009814">
    <property type="entry name" value="PRK13299.1"/>
    <property type="match status" value="1"/>
</dbReference>
<reference evidence="16 17" key="1">
    <citation type="submission" date="2017-11" db="EMBL/GenBank/DDBJ databases">
        <authorList>
            <person name="Founou R.C."/>
            <person name="Founou L."/>
            <person name="Allam M."/>
            <person name="Ismail A."/>
            <person name="Essack S.Y."/>
        </authorList>
    </citation>
    <scope>NUCLEOTIDE SEQUENCE [LARGE SCALE GENOMIC DNA]</scope>
    <source>
        <strain evidence="16 17">G811N2B1</strain>
    </source>
</reference>
<dbReference type="Pfam" id="PF12627">
    <property type="entry name" value="PolyA_pol_RNAbd"/>
    <property type="match status" value="1"/>
</dbReference>
<dbReference type="EC" id="2.7.7.72" evidence="11"/>
<feature type="domain" description="Poly A polymerase head" evidence="12">
    <location>
        <begin position="23"/>
        <end position="142"/>
    </location>
</feature>
<feature type="binding site" evidence="11">
    <location>
        <position position="158"/>
    </location>
    <ligand>
        <name>CTP</name>
        <dbReference type="ChEBI" id="CHEBI:37563"/>
    </ligand>
</feature>
<evidence type="ECO:0000259" key="12">
    <source>
        <dbReference type="Pfam" id="PF01743"/>
    </source>
</evidence>
<keyword evidence="7 11" id="KW-0692">RNA repair</keyword>
<dbReference type="PANTHER" id="PTHR46173">
    <property type="entry name" value="CCA TRNA NUCLEOTIDYLTRANSFERASE 1, MITOCHONDRIAL"/>
    <property type="match status" value="1"/>
</dbReference>
<dbReference type="InterPro" id="IPR032810">
    <property type="entry name" value="CCA-adding_enz_C"/>
</dbReference>